<dbReference type="eggNOG" id="COG0745">
    <property type="taxonomic scope" value="Bacteria"/>
</dbReference>
<evidence type="ECO:0000256" key="3">
    <source>
        <dbReference type="ARBA" id="ARBA00023015"/>
    </source>
</evidence>
<dbReference type="SMART" id="SM00448">
    <property type="entry name" value="REC"/>
    <property type="match status" value="1"/>
</dbReference>
<evidence type="ECO:0000256" key="6">
    <source>
        <dbReference type="PROSITE-ProRule" id="PRU00169"/>
    </source>
</evidence>
<dbReference type="GO" id="GO:0000156">
    <property type="term" value="F:phosphorelay response regulator activity"/>
    <property type="evidence" value="ECO:0007669"/>
    <property type="project" value="TreeGrafter"/>
</dbReference>
<dbReference type="OrthoDB" id="341603at2"/>
<evidence type="ECO:0000259" key="9">
    <source>
        <dbReference type="PROSITE" id="PS51755"/>
    </source>
</evidence>
<dbReference type="InterPro" id="IPR001867">
    <property type="entry name" value="OmpR/PhoB-type_DNA-bd"/>
</dbReference>
<dbReference type="Proteomes" id="UP000029692">
    <property type="component" value="Unassembled WGS sequence"/>
</dbReference>
<accession>A0A098QVX6</accession>
<keyword evidence="1 6" id="KW-0597">Phosphoprotein</keyword>
<keyword evidence="2" id="KW-0902">Two-component regulatory system</keyword>
<keyword evidence="5" id="KW-0804">Transcription</keyword>
<dbReference type="SUPFAM" id="SSF46894">
    <property type="entry name" value="C-terminal effector domain of the bipartite response regulators"/>
    <property type="match status" value="1"/>
</dbReference>
<dbReference type="Gene3D" id="1.10.10.10">
    <property type="entry name" value="Winged helix-like DNA-binding domain superfamily/Winged helix DNA-binding domain"/>
    <property type="match status" value="1"/>
</dbReference>
<protein>
    <submittedName>
        <fullName evidence="10">ArsR family transcriptional regulator</fullName>
    </submittedName>
</protein>
<dbReference type="InterPro" id="IPR011006">
    <property type="entry name" value="CheY-like_superfamily"/>
</dbReference>
<dbReference type="PANTHER" id="PTHR48111">
    <property type="entry name" value="REGULATOR OF RPOS"/>
    <property type="match status" value="1"/>
</dbReference>
<keyword evidence="4 7" id="KW-0238">DNA-binding</keyword>
<dbReference type="GO" id="GO:0000976">
    <property type="term" value="F:transcription cis-regulatory region binding"/>
    <property type="evidence" value="ECO:0007669"/>
    <property type="project" value="TreeGrafter"/>
</dbReference>
<proteinExistence type="predicted"/>
<dbReference type="SMART" id="SM00862">
    <property type="entry name" value="Trans_reg_C"/>
    <property type="match status" value="1"/>
</dbReference>
<evidence type="ECO:0000256" key="4">
    <source>
        <dbReference type="ARBA" id="ARBA00023125"/>
    </source>
</evidence>
<evidence type="ECO:0000313" key="11">
    <source>
        <dbReference type="Proteomes" id="UP000029692"/>
    </source>
</evidence>
<dbReference type="PANTHER" id="PTHR48111:SF1">
    <property type="entry name" value="TWO-COMPONENT RESPONSE REGULATOR ORR33"/>
    <property type="match status" value="1"/>
</dbReference>
<dbReference type="Pfam" id="PF00486">
    <property type="entry name" value="Trans_reg_C"/>
    <property type="match status" value="1"/>
</dbReference>
<dbReference type="InterPro" id="IPR039420">
    <property type="entry name" value="WalR-like"/>
</dbReference>
<evidence type="ECO:0000256" key="2">
    <source>
        <dbReference type="ARBA" id="ARBA00023012"/>
    </source>
</evidence>
<feature type="DNA-binding region" description="OmpR/PhoB-type" evidence="7">
    <location>
        <begin position="132"/>
        <end position="228"/>
    </location>
</feature>
<gene>
    <name evidence="10" type="ORF">DC28_14175</name>
</gene>
<dbReference type="GO" id="GO:0005829">
    <property type="term" value="C:cytosol"/>
    <property type="evidence" value="ECO:0007669"/>
    <property type="project" value="TreeGrafter"/>
</dbReference>
<dbReference type="PROSITE" id="PS50110">
    <property type="entry name" value="RESPONSE_REGULATORY"/>
    <property type="match status" value="1"/>
</dbReference>
<dbReference type="STRING" id="1480694.DC28_14175"/>
<evidence type="ECO:0000256" key="1">
    <source>
        <dbReference type="ARBA" id="ARBA00022553"/>
    </source>
</evidence>
<reference evidence="10 11" key="1">
    <citation type="submission" date="2014-05" db="EMBL/GenBank/DDBJ databases">
        <title>De novo Genome Sequence of Spirocheata sp.</title>
        <authorList>
            <person name="Shivani Y."/>
            <person name="Subhash Y."/>
            <person name="Tushar L."/>
            <person name="Sasikala C."/>
            <person name="Ramana C.V."/>
        </authorList>
    </citation>
    <scope>NUCLEOTIDE SEQUENCE [LARGE SCALE GENOMIC DNA]</scope>
    <source>
        <strain evidence="10 11">JC230</strain>
    </source>
</reference>
<dbReference type="FunFam" id="3.40.50.2300:FF:000001">
    <property type="entry name" value="DNA-binding response regulator PhoB"/>
    <property type="match status" value="1"/>
</dbReference>
<dbReference type="Pfam" id="PF00072">
    <property type="entry name" value="Response_reg"/>
    <property type="match status" value="1"/>
</dbReference>
<evidence type="ECO:0000256" key="7">
    <source>
        <dbReference type="PROSITE-ProRule" id="PRU01091"/>
    </source>
</evidence>
<organism evidence="10 11">
    <name type="scientific">Spirochaeta lutea</name>
    <dbReference type="NCBI Taxonomy" id="1480694"/>
    <lineage>
        <taxon>Bacteria</taxon>
        <taxon>Pseudomonadati</taxon>
        <taxon>Spirochaetota</taxon>
        <taxon>Spirochaetia</taxon>
        <taxon>Spirochaetales</taxon>
        <taxon>Spirochaetaceae</taxon>
        <taxon>Spirochaeta</taxon>
    </lineage>
</organism>
<keyword evidence="11" id="KW-1185">Reference proteome</keyword>
<dbReference type="InterPro" id="IPR016032">
    <property type="entry name" value="Sig_transdc_resp-reg_C-effctor"/>
</dbReference>
<dbReference type="SUPFAM" id="SSF52172">
    <property type="entry name" value="CheY-like"/>
    <property type="match status" value="1"/>
</dbReference>
<feature type="modified residue" description="4-aspartylphosphate" evidence="6">
    <location>
        <position position="54"/>
    </location>
</feature>
<dbReference type="Gene3D" id="3.40.50.2300">
    <property type="match status" value="1"/>
</dbReference>
<dbReference type="CDD" id="cd00383">
    <property type="entry name" value="trans_reg_C"/>
    <property type="match status" value="1"/>
</dbReference>
<evidence type="ECO:0000259" key="8">
    <source>
        <dbReference type="PROSITE" id="PS50110"/>
    </source>
</evidence>
<sequence>MSREKILVVDDEEDILTLIEYNLLKEGYQVLTAATGEAGLSQAREQKPDLIVLDLMLPGIDGIAACRKLKAEDDTKHIPIIMATAKGEDIDVVSGLEVGADDYVTKPFSPKVLIARIRNQLRRSTAEPTDHAQTLSIHGVVIDTNRHEVTLHNRNIPLSATEFAILEFLAQNPGWVFSRNKIIDAVKGKDYPVTERSVDVQILGLRKKLGEQGDIIETVRGVGYRLRPEE</sequence>
<dbReference type="PROSITE" id="PS51755">
    <property type="entry name" value="OMPR_PHOB"/>
    <property type="match status" value="1"/>
</dbReference>
<dbReference type="GO" id="GO:0006355">
    <property type="term" value="P:regulation of DNA-templated transcription"/>
    <property type="evidence" value="ECO:0007669"/>
    <property type="project" value="InterPro"/>
</dbReference>
<dbReference type="RefSeq" id="WP_037549943.1">
    <property type="nucleotide sequence ID" value="NZ_JNUP01000072.1"/>
</dbReference>
<comment type="caution">
    <text evidence="10">The sequence shown here is derived from an EMBL/GenBank/DDBJ whole genome shotgun (WGS) entry which is preliminary data.</text>
</comment>
<dbReference type="AlphaFoldDB" id="A0A098QVX6"/>
<feature type="domain" description="Response regulatory" evidence="8">
    <location>
        <begin position="5"/>
        <end position="121"/>
    </location>
</feature>
<dbReference type="EMBL" id="JNUP01000072">
    <property type="protein sequence ID" value="KGE70657.1"/>
    <property type="molecule type" value="Genomic_DNA"/>
</dbReference>
<name>A0A098QVX6_9SPIO</name>
<dbReference type="InterPro" id="IPR036388">
    <property type="entry name" value="WH-like_DNA-bd_sf"/>
</dbReference>
<feature type="domain" description="OmpR/PhoB-type" evidence="9">
    <location>
        <begin position="132"/>
        <end position="228"/>
    </location>
</feature>
<keyword evidence="3" id="KW-0805">Transcription regulation</keyword>
<dbReference type="InterPro" id="IPR001789">
    <property type="entry name" value="Sig_transdc_resp-reg_receiver"/>
</dbReference>
<dbReference type="Gene3D" id="6.10.250.690">
    <property type="match status" value="1"/>
</dbReference>
<evidence type="ECO:0000313" key="10">
    <source>
        <dbReference type="EMBL" id="KGE70657.1"/>
    </source>
</evidence>
<dbReference type="GO" id="GO:0032993">
    <property type="term" value="C:protein-DNA complex"/>
    <property type="evidence" value="ECO:0007669"/>
    <property type="project" value="TreeGrafter"/>
</dbReference>
<evidence type="ECO:0000256" key="5">
    <source>
        <dbReference type="ARBA" id="ARBA00023163"/>
    </source>
</evidence>